<dbReference type="EMBL" id="MHSL01000005">
    <property type="protein sequence ID" value="OHA44345.1"/>
    <property type="molecule type" value="Genomic_DNA"/>
</dbReference>
<dbReference type="GO" id="GO:0016618">
    <property type="term" value="F:hydroxypyruvate reductase [NAD(P)H] activity"/>
    <property type="evidence" value="ECO:0007669"/>
    <property type="project" value="TreeGrafter"/>
</dbReference>
<dbReference type="PANTHER" id="PTHR10996">
    <property type="entry name" value="2-HYDROXYACID DEHYDROGENASE-RELATED"/>
    <property type="match status" value="1"/>
</dbReference>
<dbReference type="Pfam" id="PF02826">
    <property type="entry name" value="2-Hacid_dh_C"/>
    <property type="match status" value="1"/>
</dbReference>
<proteinExistence type="inferred from homology"/>
<evidence type="ECO:0000259" key="5">
    <source>
        <dbReference type="Pfam" id="PF02826"/>
    </source>
</evidence>
<name>A0A1G2P7L0_9BACT</name>
<reference evidence="6 7" key="1">
    <citation type="journal article" date="2016" name="Nat. Commun.">
        <title>Thousands of microbial genomes shed light on interconnected biogeochemical processes in an aquifer system.</title>
        <authorList>
            <person name="Anantharaman K."/>
            <person name="Brown C.T."/>
            <person name="Hug L.A."/>
            <person name="Sharon I."/>
            <person name="Castelle C.J."/>
            <person name="Probst A.J."/>
            <person name="Thomas B.C."/>
            <person name="Singh A."/>
            <person name="Wilkins M.J."/>
            <person name="Karaoz U."/>
            <person name="Brodie E.L."/>
            <person name="Williams K.H."/>
            <person name="Hubbard S.S."/>
            <person name="Banfield J.F."/>
        </authorList>
    </citation>
    <scope>NUCLEOTIDE SEQUENCE [LARGE SCALE GENOMIC DNA]</scope>
</reference>
<comment type="caution">
    <text evidence="6">The sequence shown here is derived from an EMBL/GenBank/DDBJ whole genome shotgun (WGS) entry which is preliminary data.</text>
</comment>
<dbReference type="GO" id="GO:0051287">
    <property type="term" value="F:NAD binding"/>
    <property type="evidence" value="ECO:0007669"/>
    <property type="project" value="InterPro"/>
</dbReference>
<dbReference type="InterPro" id="IPR006139">
    <property type="entry name" value="D-isomer_2_OHA_DH_cat_dom"/>
</dbReference>
<protein>
    <recommendedName>
        <fullName evidence="8">D-isomer specific 2-hydroxyacid dehydrogenase NAD-binding domain-containing protein</fullName>
    </recommendedName>
</protein>
<dbReference type="SUPFAM" id="SSF51735">
    <property type="entry name" value="NAD(P)-binding Rossmann-fold domains"/>
    <property type="match status" value="1"/>
</dbReference>
<gene>
    <name evidence="6" type="ORF">A3G03_00860</name>
</gene>
<keyword evidence="1 3" id="KW-0560">Oxidoreductase</keyword>
<evidence type="ECO:0000313" key="6">
    <source>
        <dbReference type="EMBL" id="OHA44345.1"/>
    </source>
</evidence>
<evidence type="ECO:0000259" key="4">
    <source>
        <dbReference type="Pfam" id="PF00389"/>
    </source>
</evidence>
<accession>A0A1G2P7L0</accession>
<dbReference type="Gene3D" id="3.40.50.720">
    <property type="entry name" value="NAD(P)-binding Rossmann-like Domain"/>
    <property type="match status" value="2"/>
</dbReference>
<keyword evidence="2" id="KW-0520">NAD</keyword>
<feature type="domain" description="D-isomer specific 2-hydroxyacid dehydrogenase catalytic" evidence="4">
    <location>
        <begin position="74"/>
        <end position="335"/>
    </location>
</feature>
<dbReference type="PANTHER" id="PTHR10996:SF178">
    <property type="entry name" value="2-HYDROXYACID DEHYDROGENASE YGL185C-RELATED"/>
    <property type="match status" value="1"/>
</dbReference>
<dbReference type="PROSITE" id="PS00065">
    <property type="entry name" value="D_2_HYDROXYACID_DH_1"/>
    <property type="match status" value="1"/>
</dbReference>
<dbReference type="InterPro" id="IPR050223">
    <property type="entry name" value="D-isomer_2-hydroxyacid_DH"/>
</dbReference>
<evidence type="ECO:0000256" key="3">
    <source>
        <dbReference type="RuleBase" id="RU003719"/>
    </source>
</evidence>
<organism evidence="6 7">
    <name type="scientific">Candidatus Taylorbacteria bacterium RIFCSPLOWO2_12_FULL_44_15c</name>
    <dbReference type="NCBI Taxonomy" id="1802333"/>
    <lineage>
        <taxon>Bacteria</taxon>
        <taxon>Candidatus Tayloriibacteriota</taxon>
    </lineage>
</organism>
<evidence type="ECO:0000256" key="2">
    <source>
        <dbReference type="ARBA" id="ARBA00023027"/>
    </source>
</evidence>
<comment type="similarity">
    <text evidence="3">Belongs to the D-isomer specific 2-hydroxyacid dehydrogenase family.</text>
</comment>
<evidence type="ECO:0000313" key="7">
    <source>
        <dbReference type="Proteomes" id="UP000176355"/>
    </source>
</evidence>
<sequence length="348" mass="38044">MLLELNETGLLVQQKIMMFPSRIVYINNAPSFLETEEAVNRLASHGLQVVSSLSKGMMENVVAIILGDSYFGVENVKDFSRLRTVARLGTGLNNVDVKGLWNTKRVFVSSTPGLSTEDVSEFTLAMLICVLRGANTDAHSLSSNNPKWRSISRGVSLKDATIGIVGCGRIGLDTAKLLLQHGAKVLIWNNSWPPKNAPTEFLDQVEHTTNIKNLAGKCDAVSVHLALTPTTKHIISEGFFEEVRKCGKSIAFVNTSRGEIVDEKSLLVALQDGTIRSAAIDVWSCEGDNTNQTINALRVHPKVFPTSHIAAYTLESRQRCALQCADNVIAVVEGRLEEVEQYIAKPLA</sequence>
<dbReference type="Proteomes" id="UP000176355">
    <property type="component" value="Unassembled WGS sequence"/>
</dbReference>
<dbReference type="GO" id="GO:0030267">
    <property type="term" value="F:glyoxylate reductase (NADPH) activity"/>
    <property type="evidence" value="ECO:0007669"/>
    <property type="project" value="TreeGrafter"/>
</dbReference>
<evidence type="ECO:0008006" key="8">
    <source>
        <dbReference type="Google" id="ProtNLM"/>
    </source>
</evidence>
<evidence type="ECO:0000256" key="1">
    <source>
        <dbReference type="ARBA" id="ARBA00023002"/>
    </source>
</evidence>
<dbReference type="STRING" id="1802333.A3G03_00860"/>
<dbReference type="GO" id="GO:0005829">
    <property type="term" value="C:cytosol"/>
    <property type="evidence" value="ECO:0007669"/>
    <property type="project" value="TreeGrafter"/>
</dbReference>
<dbReference type="InterPro" id="IPR036291">
    <property type="entry name" value="NAD(P)-bd_dom_sf"/>
</dbReference>
<dbReference type="InterPro" id="IPR006140">
    <property type="entry name" value="D-isomer_DH_NAD-bd"/>
</dbReference>
<dbReference type="AlphaFoldDB" id="A0A1G2P7L0"/>
<feature type="domain" description="D-isomer specific 2-hydroxyacid dehydrogenase NAD-binding" evidence="5">
    <location>
        <begin position="125"/>
        <end position="310"/>
    </location>
</feature>
<dbReference type="SUPFAM" id="SSF52283">
    <property type="entry name" value="Formate/glycerate dehydrogenase catalytic domain-like"/>
    <property type="match status" value="1"/>
</dbReference>
<dbReference type="Pfam" id="PF00389">
    <property type="entry name" value="2-Hacid_dh"/>
    <property type="match status" value="1"/>
</dbReference>
<dbReference type="InterPro" id="IPR029752">
    <property type="entry name" value="D-isomer_DH_CS1"/>
</dbReference>